<dbReference type="InterPro" id="IPR001789">
    <property type="entry name" value="Sig_transdc_resp-reg_receiver"/>
</dbReference>
<dbReference type="AlphaFoldDB" id="A0ABD4DXR4"/>
<dbReference type="GO" id="GO:0003677">
    <property type="term" value="F:DNA binding"/>
    <property type="evidence" value="ECO:0007669"/>
    <property type="project" value="UniProtKB-KW"/>
</dbReference>
<evidence type="ECO:0000313" key="7">
    <source>
        <dbReference type="Proteomes" id="UP000057910"/>
    </source>
</evidence>
<dbReference type="InterPro" id="IPR011006">
    <property type="entry name" value="CheY-like_superfamily"/>
</dbReference>
<evidence type="ECO:0000259" key="5">
    <source>
        <dbReference type="PROSITE" id="PS50110"/>
    </source>
</evidence>
<dbReference type="SMART" id="SM00421">
    <property type="entry name" value="HTH_LUXR"/>
    <property type="match status" value="1"/>
</dbReference>
<evidence type="ECO:0000256" key="3">
    <source>
        <dbReference type="PROSITE-ProRule" id="PRU00169"/>
    </source>
</evidence>
<feature type="domain" description="Response regulatory" evidence="5">
    <location>
        <begin position="7"/>
        <end position="128"/>
    </location>
</feature>
<dbReference type="SUPFAM" id="SSF46894">
    <property type="entry name" value="C-terminal effector domain of the bipartite response regulators"/>
    <property type="match status" value="1"/>
</dbReference>
<name>A0ABD4DXR4_9BURK</name>
<evidence type="ECO:0000259" key="4">
    <source>
        <dbReference type="PROSITE" id="PS50043"/>
    </source>
</evidence>
<comment type="caution">
    <text evidence="6">The sequence shown here is derived from an EMBL/GenBank/DDBJ whole genome shotgun (WGS) entry which is preliminary data.</text>
</comment>
<sequence length="222" mass="23878">MDEFLIRVIVADDHPVTGHGIAQALNDMPTIEVVAVVPDAAALFAKLDAEPCDVLVLDYVMPDEQGQHGDGQTLIASLIRRYPELCLVTVTMLNSPAIFRALQTLGVQCIVSKSDGLSHLVHAVHAARANGFYLSPTVASLLAKTDSDGGSVLSQRESEIVRLFRDGYKVSEIAEKLHRSKKTISAQKLAAMRKLGIARDADLIKFEGDLGAEKTDGTESGD</sequence>
<dbReference type="PROSITE" id="PS50110">
    <property type="entry name" value="RESPONSE_REGULATORY"/>
    <property type="match status" value="1"/>
</dbReference>
<organism evidence="6 7">
    <name type="scientific">Burkholderia ubonensis</name>
    <dbReference type="NCBI Taxonomy" id="101571"/>
    <lineage>
        <taxon>Bacteria</taxon>
        <taxon>Pseudomonadati</taxon>
        <taxon>Pseudomonadota</taxon>
        <taxon>Betaproteobacteria</taxon>
        <taxon>Burkholderiales</taxon>
        <taxon>Burkholderiaceae</taxon>
        <taxon>Burkholderia</taxon>
        <taxon>Burkholderia cepacia complex</taxon>
    </lineage>
</organism>
<dbReference type="InterPro" id="IPR016032">
    <property type="entry name" value="Sig_transdc_resp-reg_C-effctor"/>
</dbReference>
<gene>
    <name evidence="6" type="ORF">WJ68_20245</name>
</gene>
<dbReference type="SMART" id="SM00448">
    <property type="entry name" value="REC"/>
    <property type="match status" value="1"/>
</dbReference>
<dbReference type="Pfam" id="PF00072">
    <property type="entry name" value="Response_reg"/>
    <property type="match status" value="1"/>
</dbReference>
<dbReference type="SUPFAM" id="SSF52172">
    <property type="entry name" value="CheY-like"/>
    <property type="match status" value="1"/>
</dbReference>
<reference evidence="6 7" key="1">
    <citation type="submission" date="2015-11" db="EMBL/GenBank/DDBJ databases">
        <title>Expanding the genomic diversity of Burkholderia species for the development of highly accurate diagnostics.</title>
        <authorList>
            <person name="Sahl J."/>
            <person name="Keim P."/>
            <person name="Wagner D."/>
        </authorList>
    </citation>
    <scope>NUCLEOTIDE SEQUENCE [LARGE SCALE GENOMIC DNA]</scope>
    <source>
        <strain evidence="6 7">MSMB1585WGS</strain>
    </source>
</reference>
<accession>A0ABD4DXR4</accession>
<dbReference type="Pfam" id="PF00196">
    <property type="entry name" value="GerE"/>
    <property type="match status" value="1"/>
</dbReference>
<dbReference type="Gene3D" id="3.40.50.2300">
    <property type="match status" value="1"/>
</dbReference>
<dbReference type="PROSITE" id="PS00622">
    <property type="entry name" value="HTH_LUXR_1"/>
    <property type="match status" value="1"/>
</dbReference>
<dbReference type="Gene3D" id="1.10.10.10">
    <property type="entry name" value="Winged helix-like DNA-binding domain superfamily/Winged helix DNA-binding domain"/>
    <property type="match status" value="1"/>
</dbReference>
<dbReference type="RefSeq" id="WP_059877927.1">
    <property type="nucleotide sequence ID" value="NZ_LPAD01000081.1"/>
</dbReference>
<keyword evidence="2" id="KW-0238">DNA-binding</keyword>
<dbReference type="Proteomes" id="UP000057910">
    <property type="component" value="Unassembled WGS sequence"/>
</dbReference>
<dbReference type="CDD" id="cd06170">
    <property type="entry name" value="LuxR_C_like"/>
    <property type="match status" value="1"/>
</dbReference>
<feature type="domain" description="HTH luxR-type" evidence="4">
    <location>
        <begin position="146"/>
        <end position="211"/>
    </location>
</feature>
<proteinExistence type="predicted"/>
<dbReference type="InterPro" id="IPR051015">
    <property type="entry name" value="EvgA-like"/>
</dbReference>
<dbReference type="InterPro" id="IPR036388">
    <property type="entry name" value="WH-like_DNA-bd_sf"/>
</dbReference>
<dbReference type="InterPro" id="IPR058245">
    <property type="entry name" value="NreC/VraR/RcsB-like_REC"/>
</dbReference>
<dbReference type="InterPro" id="IPR000792">
    <property type="entry name" value="Tscrpt_reg_LuxR_C"/>
</dbReference>
<protein>
    <submittedName>
        <fullName evidence="6">LuxR family transcriptional regulator</fullName>
    </submittedName>
</protein>
<evidence type="ECO:0000256" key="1">
    <source>
        <dbReference type="ARBA" id="ARBA00022553"/>
    </source>
</evidence>
<dbReference type="PANTHER" id="PTHR45566:SF1">
    <property type="entry name" value="HTH-TYPE TRANSCRIPTIONAL REGULATOR YHJB-RELATED"/>
    <property type="match status" value="1"/>
</dbReference>
<evidence type="ECO:0000313" key="6">
    <source>
        <dbReference type="EMBL" id="KVN81599.1"/>
    </source>
</evidence>
<evidence type="ECO:0000256" key="2">
    <source>
        <dbReference type="ARBA" id="ARBA00023125"/>
    </source>
</evidence>
<dbReference type="PROSITE" id="PS50043">
    <property type="entry name" value="HTH_LUXR_2"/>
    <property type="match status" value="1"/>
</dbReference>
<dbReference type="PRINTS" id="PR00038">
    <property type="entry name" value="HTHLUXR"/>
</dbReference>
<feature type="modified residue" description="4-aspartylphosphate" evidence="3">
    <location>
        <position position="58"/>
    </location>
</feature>
<keyword evidence="1 3" id="KW-0597">Phosphoprotein</keyword>
<dbReference type="EMBL" id="LPAD01000081">
    <property type="protein sequence ID" value="KVN81599.1"/>
    <property type="molecule type" value="Genomic_DNA"/>
</dbReference>
<dbReference type="CDD" id="cd17535">
    <property type="entry name" value="REC_NarL-like"/>
    <property type="match status" value="1"/>
</dbReference>
<dbReference type="PANTHER" id="PTHR45566">
    <property type="entry name" value="HTH-TYPE TRANSCRIPTIONAL REGULATOR YHJB-RELATED"/>
    <property type="match status" value="1"/>
</dbReference>